<gene>
    <name evidence="6" type="ORF">ACFO0D_05475</name>
</gene>
<protein>
    <submittedName>
        <fullName evidence="6">Methyltransferase family protein</fullName>
        <ecNumber evidence="6">2.1.1.100</ecNumber>
        <ecNumber evidence="6">2.1.1.334</ecNumber>
    </submittedName>
</protein>
<keyword evidence="6" id="KW-0489">Methyltransferase</keyword>
<evidence type="ECO:0000256" key="4">
    <source>
        <dbReference type="ARBA" id="ARBA00023136"/>
    </source>
</evidence>
<evidence type="ECO:0000313" key="6">
    <source>
        <dbReference type="EMBL" id="MFC4637786.1"/>
    </source>
</evidence>
<keyword evidence="2 5" id="KW-0812">Transmembrane</keyword>
<evidence type="ECO:0000256" key="5">
    <source>
        <dbReference type="SAM" id="Phobius"/>
    </source>
</evidence>
<keyword evidence="4 5" id="KW-0472">Membrane</keyword>
<reference evidence="7" key="1">
    <citation type="journal article" date="2019" name="Int. J. Syst. Evol. Microbiol.">
        <title>The Global Catalogue of Microorganisms (GCM) 10K type strain sequencing project: providing services to taxonomists for standard genome sequencing and annotation.</title>
        <authorList>
            <consortium name="The Broad Institute Genomics Platform"/>
            <consortium name="The Broad Institute Genome Sequencing Center for Infectious Disease"/>
            <person name="Wu L."/>
            <person name="Ma J."/>
        </authorList>
    </citation>
    <scope>NUCLEOTIDE SEQUENCE [LARGE SCALE GENOMIC DNA]</scope>
    <source>
        <strain evidence="7">CCUG 55995</strain>
    </source>
</reference>
<keyword evidence="3 5" id="KW-1133">Transmembrane helix</keyword>
<feature type="transmembrane region" description="Helical" evidence="5">
    <location>
        <begin position="93"/>
        <end position="115"/>
    </location>
</feature>
<name>A0ABV9I7F8_9DEIO</name>
<dbReference type="EC" id="2.1.1.334" evidence="6"/>
<keyword evidence="7" id="KW-1185">Reference proteome</keyword>
<proteinExistence type="predicted"/>
<accession>A0ABV9I7F8</accession>
<dbReference type="EMBL" id="JBHSEI010000002">
    <property type="protein sequence ID" value="MFC4637786.1"/>
    <property type="molecule type" value="Genomic_DNA"/>
</dbReference>
<evidence type="ECO:0000256" key="1">
    <source>
        <dbReference type="ARBA" id="ARBA00004127"/>
    </source>
</evidence>
<dbReference type="Proteomes" id="UP001595952">
    <property type="component" value="Unassembled WGS sequence"/>
</dbReference>
<sequence>MFILTHSPAPALLAYFTLYVLIAFVWRSLLVWRQAGVNPYVLPTDDSAHGYVGRAMRVLMLGLLTLLLALTVVPSLTPHLGSLDMLAQPGVSAAGWALLLLSLGWVAAAQAAMGASWRIGIDTTRPTVLVQRGPFQVSRNPIFLGMRLNLLGLVLVMPNAGTLAALVAGEVLMQIQVRLEEAHLAGQHGDEYRKYTKAVPRWF</sequence>
<dbReference type="GO" id="GO:0032259">
    <property type="term" value="P:methylation"/>
    <property type="evidence" value="ECO:0007669"/>
    <property type="project" value="UniProtKB-KW"/>
</dbReference>
<dbReference type="Pfam" id="PF04191">
    <property type="entry name" value="PEMT"/>
    <property type="match status" value="1"/>
</dbReference>
<comment type="subcellular location">
    <subcellularLocation>
        <location evidence="1">Endomembrane system</location>
        <topology evidence="1">Multi-pass membrane protein</topology>
    </subcellularLocation>
</comment>
<dbReference type="GO" id="GO:0004671">
    <property type="term" value="F:protein C-terminal S-isoprenylcysteine carboxyl O-methyltransferase activity"/>
    <property type="evidence" value="ECO:0007669"/>
    <property type="project" value="UniProtKB-EC"/>
</dbReference>
<comment type="caution">
    <text evidence="6">The sequence shown here is derived from an EMBL/GenBank/DDBJ whole genome shotgun (WGS) entry which is preliminary data.</text>
</comment>
<evidence type="ECO:0000256" key="3">
    <source>
        <dbReference type="ARBA" id="ARBA00022989"/>
    </source>
</evidence>
<evidence type="ECO:0000256" key="2">
    <source>
        <dbReference type="ARBA" id="ARBA00022692"/>
    </source>
</evidence>
<organism evidence="6 7">
    <name type="scientific">Deinococcus hohokamensis</name>
    <dbReference type="NCBI Taxonomy" id="309883"/>
    <lineage>
        <taxon>Bacteria</taxon>
        <taxon>Thermotogati</taxon>
        <taxon>Deinococcota</taxon>
        <taxon>Deinococci</taxon>
        <taxon>Deinococcales</taxon>
        <taxon>Deinococcaceae</taxon>
        <taxon>Deinococcus</taxon>
    </lineage>
</organism>
<dbReference type="Gene3D" id="1.20.120.1630">
    <property type="match status" value="1"/>
</dbReference>
<evidence type="ECO:0000313" key="7">
    <source>
        <dbReference type="Proteomes" id="UP001595952"/>
    </source>
</evidence>
<dbReference type="EC" id="2.1.1.100" evidence="6"/>
<feature type="transmembrane region" description="Helical" evidence="5">
    <location>
        <begin position="148"/>
        <end position="169"/>
    </location>
</feature>
<dbReference type="InterPro" id="IPR007318">
    <property type="entry name" value="Phopholipid_MeTrfase"/>
</dbReference>
<keyword evidence="6" id="KW-0808">Transferase</keyword>
<feature type="transmembrane region" description="Helical" evidence="5">
    <location>
        <begin position="51"/>
        <end position="73"/>
    </location>
</feature>
<dbReference type="RefSeq" id="WP_380060818.1">
    <property type="nucleotide sequence ID" value="NZ_JBHSEI010000002.1"/>
</dbReference>
<feature type="transmembrane region" description="Helical" evidence="5">
    <location>
        <begin position="12"/>
        <end position="30"/>
    </location>
</feature>